<reference evidence="3" key="1">
    <citation type="journal article" date="2019" name="Int. J. Syst. Evol. Microbiol.">
        <title>The Global Catalogue of Microorganisms (GCM) 10K type strain sequencing project: providing services to taxonomists for standard genome sequencing and annotation.</title>
        <authorList>
            <consortium name="The Broad Institute Genomics Platform"/>
            <consortium name="The Broad Institute Genome Sequencing Center for Infectious Disease"/>
            <person name="Wu L."/>
            <person name="Ma J."/>
        </authorList>
    </citation>
    <scope>NUCLEOTIDE SEQUENCE [LARGE SCALE GENOMIC DNA]</scope>
    <source>
        <strain evidence="3">JCM 18303</strain>
    </source>
</reference>
<comment type="caution">
    <text evidence="2">The sequence shown here is derived from an EMBL/GenBank/DDBJ whole genome shotgun (WGS) entry which is preliminary data.</text>
</comment>
<organism evidence="2 3">
    <name type="scientific">Pseudonocardia eucalypti</name>
    <dbReference type="NCBI Taxonomy" id="648755"/>
    <lineage>
        <taxon>Bacteria</taxon>
        <taxon>Bacillati</taxon>
        <taxon>Actinomycetota</taxon>
        <taxon>Actinomycetes</taxon>
        <taxon>Pseudonocardiales</taxon>
        <taxon>Pseudonocardiaceae</taxon>
        <taxon>Pseudonocardia</taxon>
    </lineage>
</organism>
<dbReference type="EMBL" id="BAABJP010000001">
    <property type="protein sequence ID" value="GAA5145214.1"/>
    <property type="molecule type" value="Genomic_DNA"/>
</dbReference>
<proteinExistence type="predicted"/>
<feature type="region of interest" description="Disordered" evidence="1">
    <location>
        <begin position="628"/>
        <end position="661"/>
    </location>
</feature>
<name>A0ABP9PGA0_9PSEU</name>
<feature type="region of interest" description="Disordered" evidence="1">
    <location>
        <begin position="1"/>
        <end position="20"/>
    </location>
</feature>
<protein>
    <submittedName>
        <fullName evidence="2">Uncharacterized protein</fullName>
    </submittedName>
</protein>
<accession>A0ABP9PGA0</accession>
<keyword evidence="3" id="KW-1185">Reference proteome</keyword>
<sequence length="661" mass="70654">MLDLGAAESSRQAGSPTDPTEELVGVLAARTANEGAPAKAVAEIGRRRENGRTPIGLYRLSEVLARPSDSGGEVSASVEALTDDPELIVEVVRRYPCALLDIATPAGLARTLEAVLMDGKRVLVSGTDAETLRLVRRALPDTAADLCLDEALPLSDSEQRELRSLLITATPARRARLEQALPESEQLPSTEEVARLCREAGGECGPAADAAETPETVGPAMLVPELVGSLEPPRLSTLRTAATRCVTALDAVDAEDDEDTPWSREALSGVVFGSGRTALTNLLRRTADVVQTADKLRDAGDQMAVTGEISDEEQELLRDYANFLDSGGRSRSYFRSARQRAVEPVLGKLRLEAPVQDASVIRQALTFIELVKAMREVGDLGGKLGVPPPTDVPTVDALHKQLVRIKDAGLKAEELRREVQFAHPASPVRVMALADMASIETVARTIVECSDTERLTDARNQLSALADGMVRATPGPTGPEVDALVRALRQHSLPKYREALPRLAAALRERVDQRRMVELLDRLRERAPGLARRWAQAAEERRSPGTVRFMETDALLGALPEADTADLVVLLDAGALGMEHLLVAAAAPRVLAVAGGFASTEPPNPATPPETVLDALRRAGVPVIVAADDQSKPAEPTEPAMPVVPAQREIPTQETIHSSAS</sequence>
<dbReference type="Proteomes" id="UP001428817">
    <property type="component" value="Unassembled WGS sequence"/>
</dbReference>
<evidence type="ECO:0000313" key="3">
    <source>
        <dbReference type="Proteomes" id="UP001428817"/>
    </source>
</evidence>
<feature type="compositionally biased region" description="Polar residues" evidence="1">
    <location>
        <begin position="650"/>
        <end position="661"/>
    </location>
</feature>
<feature type="compositionally biased region" description="Polar residues" evidence="1">
    <location>
        <begin position="9"/>
        <end position="18"/>
    </location>
</feature>
<evidence type="ECO:0000256" key="1">
    <source>
        <dbReference type="SAM" id="MobiDB-lite"/>
    </source>
</evidence>
<evidence type="ECO:0000313" key="2">
    <source>
        <dbReference type="EMBL" id="GAA5145214.1"/>
    </source>
</evidence>
<gene>
    <name evidence="2" type="ORF">GCM10023321_02760</name>
</gene>